<evidence type="ECO:0000256" key="1">
    <source>
        <dbReference type="ARBA" id="ARBA00006865"/>
    </source>
</evidence>
<dbReference type="InterPro" id="IPR000757">
    <property type="entry name" value="Beta-glucanase-like"/>
</dbReference>
<dbReference type="GO" id="GO:0004553">
    <property type="term" value="F:hydrolase activity, hydrolyzing O-glycosyl compounds"/>
    <property type="evidence" value="ECO:0007669"/>
    <property type="project" value="InterPro"/>
</dbReference>
<evidence type="ECO:0000313" key="8">
    <source>
        <dbReference type="Proteomes" id="UP001141950"/>
    </source>
</evidence>
<dbReference type="PROSITE" id="PS01034">
    <property type="entry name" value="GH16_1"/>
    <property type="match status" value="1"/>
</dbReference>
<organism evidence="7 8">
    <name type="scientific">Paenibacillus soyae</name>
    <dbReference type="NCBI Taxonomy" id="2969249"/>
    <lineage>
        <taxon>Bacteria</taxon>
        <taxon>Bacillati</taxon>
        <taxon>Bacillota</taxon>
        <taxon>Bacilli</taxon>
        <taxon>Bacillales</taxon>
        <taxon>Paenibacillaceae</taxon>
        <taxon>Paenibacillus</taxon>
    </lineage>
</organism>
<dbReference type="InterPro" id="IPR008263">
    <property type="entry name" value="GH16_AS"/>
</dbReference>
<accession>A0A9X2S954</accession>
<dbReference type="Proteomes" id="UP001141950">
    <property type="component" value="Unassembled WGS sequence"/>
</dbReference>
<evidence type="ECO:0000256" key="4">
    <source>
        <dbReference type="ARBA" id="ARBA00023295"/>
    </source>
</evidence>
<comment type="similarity">
    <text evidence="1">Belongs to the glycosyl hydrolase 16 family.</text>
</comment>
<dbReference type="Gene3D" id="2.60.120.260">
    <property type="entry name" value="Galactose-binding domain-like"/>
    <property type="match status" value="1"/>
</dbReference>
<keyword evidence="8" id="KW-1185">Reference proteome</keyword>
<dbReference type="EMBL" id="JANIPJ010000008">
    <property type="protein sequence ID" value="MCR2804785.1"/>
    <property type="molecule type" value="Genomic_DNA"/>
</dbReference>
<comment type="caution">
    <text evidence="7">The sequence shown here is derived from an EMBL/GenBank/DDBJ whole genome shotgun (WGS) entry which is preliminary data.</text>
</comment>
<dbReference type="PANTHER" id="PTHR10963:SF55">
    <property type="entry name" value="GLYCOSIDE HYDROLASE FAMILY 16 PROTEIN"/>
    <property type="match status" value="1"/>
</dbReference>
<dbReference type="Pfam" id="PF00395">
    <property type="entry name" value="SLH"/>
    <property type="match status" value="2"/>
</dbReference>
<dbReference type="Pfam" id="PF06452">
    <property type="entry name" value="CBM9_1"/>
    <property type="match status" value="1"/>
</dbReference>
<dbReference type="InterPro" id="IPR010502">
    <property type="entry name" value="Carb-bd_dom_fam9"/>
</dbReference>
<evidence type="ECO:0000256" key="3">
    <source>
        <dbReference type="ARBA" id="ARBA00022801"/>
    </source>
</evidence>
<keyword evidence="2" id="KW-0732">Signal</keyword>
<dbReference type="SUPFAM" id="SSF49899">
    <property type="entry name" value="Concanavalin A-like lectins/glucanases"/>
    <property type="match status" value="1"/>
</dbReference>
<keyword evidence="3" id="KW-0378">Hydrolase</keyword>
<keyword evidence="4" id="KW-0326">Glycosidase</keyword>
<name>A0A9X2S954_9BACL</name>
<feature type="domain" description="GH16" evidence="6">
    <location>
        <begin position="146"/>
        <end position="404"/>
    </location>
</feature>
<reference evidence="7" key="1">
    <citation type="submission" date="2022-08" db="EMBL/GenBank/DDBJ databases">
        <title>The genomic sequence of strain Paenibacillus sp. SCIV0701.</title>
        <authorList>
            <person name="Zhao H."/>
        </authorList>
    </citation>
    <scope>NUCLEOTIDE SEQUENCE</scope>
    <source>
        <strain evidence="7">SCIV0701</strain>
    </source>
</reference>
<dbReference type="GO" id="GO:0030246">
    <property type="term" value="F:carbohydrate binding"/>
    <property type="evidence" value="ECO:0007669"/>
    <property type="project" value="InterPro"/>
</dbReference>
<evidence type="ECO:0000313" key="7">
    <source>
        <dbReference type="EMBL" id="MCR2804785.1"/>
    </source>
</evidence>
<evidence type="ECO:0000259" key="6">
    <source>
        <dbReference type="PROSITE" id="PS51762"/>
    </source>
</evidence>
<dbReference type="InterPro" id="IPR008979">
    <property type="entry name" value="Galactose-bd-like_sf"/>
</dbReference>
<evidence type="ECO:0000256" key="2">
    <source>
        <dbReference type="ARBA" id="ARBA00022729"/>
    </source>
</evidence>
<proteinExistence type="inferred from homology"/>
<dbReference type="InterPro" id="IPR050546">
    <property type="entry name" value="Glycosyl_Hydrlase_16"/>
</dbReference>
<feature type="domain" description="SLH" evidence="5">
    <location>
        <begin position="852"/>
        <end position="915"/>
    </location>
</feature>
<dbReference type="PANTHER" id="PTHR10963">
    <property type="entry name" value="GLYCOSYL HYDROLASE-RELATED"/>
    <property type="match status" value="1"/>
</dbReference>
<gene>
    <name evidence="7" type="ORF">NQZ67_12930</name>
</gene>
<dbReference type="GO" id="GO:0016052">
    <property type="term" value="P:carbohydrate catabolic process"/>
    <property type="evidence" value="ECO:0007669"/>
    <property type="project" value="InterPro"/>
</dbReference>
<sequence>MNAFENGSFESGQLPARYSKWGSGSAAVMTEHAYTGNYALVYSGQGAIEFPVSGLQSNTEYKAAVYAKLGTSAGATLGVKEHNGAEDSYIPIRGTTYSLYEVSFQTGAVETSAKVYLYNESGSGTVYADDFELLVEVLPPPAISENVVDNSIYPLSDSDNVRSWKYSLDYSDEFSGAALDRSKWNDYHTYWLGRQPSIFSPRNIRQENGRLILTAKYETIPEMAEANAKLGPNSPPYEKYTTAAVQSTTKTGYGYYEIKAKAAPVSITSSFWLQGSETEIDVYETVGRSTVNPDSGFEIPMNTHYYAGGDWSKDIANPGVYHSKDDLTADFHVYGLDWNAKWIRFYYDGVLVREIRNDVFHENQFIFMDMETFTWAGLPSEASMASPNGDYIIEYMRVWRSNAPVSDDPELELPPVKEAEALRGTPALNASSPDPLWSQAKEIGSLRVKGGSTSITAIAKTLWDDRFLYIRTEVKDADLTGTEPNETYKNDSVEVYVDGGNEKAKPYDGNDIKWNVDYMGRSSGINVPEGAQQSVHRTNDGYVVEMAVPWMSIVRPAGSTIGFDIQVNDARQPSRVRQGYLGWNDPLDQVWQNMGMTGDLKLSSVAANVPPVYTYVPSPVPDLVKLTMNGQLISGGTVVKSLTEGQSAATVYPDRKGLLKVLNSLDEKAVVSIEVNESADIVIGQFDGSLLTALADKKAILAFETNMANYRLPVRQVIASESWKSILEQSDSGDIDLAEVQVQLRIGKPTEEEKRRVVIATDDQSLKPIGEPISFVIQVMYGTQVIELKSFDAYVERTIPLPSGLDPAQVATAVVVEPDGSIRHVPTSMVSLEGKWHASIRSLTNSMYTLVGHEVRLLDIKQSGAEEIIRRLAARTIVKGLPDGTFRPEGLVTRAEFTAMLVRALGLRLEPTQRSFKDVHASSWYGAYVSTAHEHQLIRGYGDHTFRPMQVLTIQEALEMLGNAIKLTGLAALEAPLQDETLVYLTREESAVWIHWLLSKYVLEVDI</sequence>
<dbReference type="SUPFAM" id="SSF49344">
    <property type="entry name" value="CBD9-like"/>
    <property type="match status" value="1"/>
</dbReference>
<protein>
    <submittedName>
        <fullName evidence="7">Family 16 glycosylhydrolase</fullName>
    </submittedName>
</protein>
<dbReference type="InterPro" id="IPR001119">
    <property type="entry name" value="SLH_dom"/>
</dbReference>
<dbReference type="AlphaFoldDB" id="A0A9X2S954"/>
<dbReference type="PROSITE" id="PS51272">
    <property type="entry name" value="SLH"/>
    <property type="match status" value="2"/>
</dbReference>
<dbReference type="SUPFAM" id="SSF49785">
    <property type="entry name" value="Galactose-binding domain-like"/>
    <property type="match status" value="1"/>
</dbReference>
<dbReference type="RefSeq" id="WP_257446118.1">
    <property type="nucleotide sequence ID" value="NZ_JANIPJ010000008.1"/>
</dbReference>
<dbReference type="PROSITE" id="PS51762">
    <property type="entry name" value="GH16_2"/>
    <property type="match status" value="1"/>
</dbReference>
<feature type="domain" description="SLH" evidence="5">
    <location>
        <begin position="916"/>
        <end position="975"/>
    </location>
</feature>
<dbReference type="Gene3D" id="2.60.120.200">
    <property type="match status" value="1"/>
</dbReference>
<evidence type="ECO:0000259" key="5">
    <source>
        <dbReference type="PROSITE" id="PS51272"/>
    </source>
</evidence>
<dbReference type="Pfam" id="PF00722">
    <property type="entry name" value="Glyco_hydro_16"/>
    <property type="match status" value="1"/>
</dbReference>
<dbReference type="Gene3D" id="2.60.40.1190">
    <property type="match status" value="1"/>
</dbReference>
<dbReference type="InterPro" id="IPR013320">
    <property type="entry name" value="ConA-like_dom_sf"/>
</dbReference>